<protein>
    <submittedName>
        <fullName evidence="8">Alkyldihydroxyacetonephosphate synthase protein</fullName>
        <ecNumber evidence="8">2.5.1.26</ecNumber>
    </submittedName>
</protein>
<dbReference type="InterPro" id="IPR006094">
    <property type="entry name" value="Oxid_FAD_bind_N"/>
</dbReference>
<evidence type="ECO:0000256" key="4">
    <source>
        <dbReference type="PIRSR" id="PIRSR625650-1"/>
    </source>
</evidence>
<dbReference type="PANTHER" id="PTHR46568:SF1">
    <property type="entry name" value="ALKYLDIHYDROXYACETONEPHOSPHATE SYNTHASE, PEROXISOMAL"/>
    <property type="match status" value="1"/>
</dbReference>
<dbReference type="STRING" id="1033802.SSPSH_000102"/>
<keyword evidence="9" id="KW-1185">Reference proteome</keyword>
<organism evidence="8 9">
    <name type="scientific">Salinisphaera shabanensis E1L3A</name>
    <dbReference type="NCBI Taxonomy" id="1033802"/>
    <lineage>
        <taxon>Bacteria</taxon>
        <taxon>Pseudomonadati</taxon>
        <taxon>Pseudomonadota</taxon>
        <taxon>Gammaproteobacteria</taxon>
        <taxon>Salinisphaerales</taxon>
        <taxon>Salinisphaeraceae</taxon>
        <taxon>Salinisphaera</taxon>
    </lineage>
</organism>
<keyword evidence="2" id="KW-0285">Flavoprotein</keyword>
<dbReference type="InterPro" id="IPR016164">
    <property type="entry name" value="FAD-linked_Oxase-like_C"/>
</dbReference>
<dbReference type="EC" id="2.5.1.26" evidence="8"/>
<evidence type="ECO:0000256" key="5">
    <source>
        <dbReference type="PIRSR" id="PIRSR625650-2"/>
    </source>
</evidence>
<dbReference type="InterPro" id="IPR016169">
    <property type="entry name" value="FAD-bd_PCMH_sub2"/>
</dbReference>
<sequence length="543" mass="58510">MHQSNTITIRMRRWNGWGDDTFDKTLPATARAFLESRLGRGQVLPDESLANACAQVPKSRLEARTGFDRSAEARLRHAHGQSFADWAALRHGHVGPFPDAVACPQTHDETRAVLDAARKAGAVVIPYGGGTSVVGHLKVVDDGRPVVSVDMSRNARLLDLDPHDRIARIGAGAAGPVVEAQLRAHGFVLGHYPQSFDYSTLGGWVVTRSAGQQSRRYGRIENLLHSARLVCPRTDFDAGGQVASSAGPDLRELVLGSEGRLGIVTEAAVHISPVAERESFHAVFFTDWPAALAAARAITQAGLPVSMLRVSNEEETDTQLRIAGHESAIAWLRRYLGVRGIGNRPAMMMIGATGSRRQTHRLRADTLALTRRAGGVHVGTAMGRIWAKNRFAGAYLRNGLWDAGFAVDTMETAVPWSQASATMSAMQQAAHVALHAFDERALAFAHLSHVYGAGCSIYMTVVWRRGADYATDMARWRALKGAVSRAIVTCGGTISHQHGVGVDHAPYLADEKGEAGIGLIRAALAELDPQGMMNPHKLIAKQA</sequence>
<evidence type="ECO:0000313" key="9">
    <source>
        <dbReference type="Proteomes" id="UP000006242"/>
    </source>
</evidence>
<dbReference type="Gene3D" id="3.30.43.10">
    <property type="entry name" value="Uridine Diphospho-n-acetylenolpyruvylglucosamine Reductase, domain 2"/>
    <property type="match status" value="1"/>
</dbReference>
<evidence type="ECO:0000256" key="3">
    <source>
        <dbReference type="ARBA" id="ARBA00022827"/>
    </source>
</evidence>
<evidence type="ECO:0000313" key="8">
    <source>
        <dbReference type="EMBL" id="ERJ20760.1"/>
    </source>
</evidence>
<feature type="binding site" evidence="6">
    <location>
        <begin position="126"/>
        <end position="132"/>
    </location>
    <ligand>
        <name>FAD</name>
        <dbReference type="ChEBI" id="CHEBI:57692"/>
    </ligand>
</feature>
<gene>
    <name evidence="8" type="ORF">SSPSH_000102</name>
</gene>
<dbReference type="Gene3D" id="3.30.300.330">
    <property type="match status" value="1"/>
</dbReference>
<dbReference type="Proteomes" id="UP000006242">
    <property type="component" value="Unassembled WGS sequence"/>
</dbReference>
<dbReference type="SUPFAM" id="SSF56176">
    <property type="entry name" value="FAD-binding/transporter-associated domain-like"/>
    <property type="match status" value="1"/>
</dbReference>
<dbReference type="AlphaFoldDB" id="U2ESU0"/>
<dbReference type="EMBL" id="AFNV02000001">
    <property type="protein sequence ID" value="ERJ20760.1"/>
    <property type="molecule type" value="Genomic_DNA"/>
</dbReference>
<dbReference type="Gene3D" id="3.30.70.3450">
    <property type="match status" value="1"/>
</dbReference>
<accession>U2ESU0</accession>
<comment type="caution">
    <text evidence="8">The sequence shown here is derived from an EMBL/GenBank/DDBJ whole genome shotgun (WGS) entry which is preliminary data.</text>
</comment>
<dbReference type="Pfam" id="PF01565">
    <property type="entry name" value="FAD_binding_4"/>
    <property type="match status" value="1"/>
</dbReference>
<dbReference type="SUPFAM" id="SSF55103">
    <property type="entry name" value="FAD-linked oxidases, C-terminal domain"/>
    <property type="match status" value="1"/>
</dbReference>
<name>U2ESU0_9GAMM</name>
<dbReference type="GO" id="GO:0008610">
    <property type="term" value="P:lipid biosynthetic process"/>
    <property type="evidence" value="ECO:0007669"/>
    <property type="project" value="InterPro"/>
</dbReference>
<feature type="binding site" evidence="5">
    <location>
        <position position="397"/>
    </location>
    <ligand>
        <name>substrate</name>
    </ligand>
</feature>
<evidence type="ECO:0000256" key="6">
    <source>
        <dbReference type="PIRSR" id="PIRSR625650-3"/>
    </source>
</evidence>
<evidence type="ECO:0000256" key="2">
    <source>
        <dbReference type="ARBA" id="ARBA00022630"/>
    </source>
</evidence>
<dbReference type="InterPro" id="IPR016167">
    <property type="entry name" value="FAD-bd_PCMH_sub1"/>
</dbReference>
<comment type="similarity">
    <text evidence="1">Belongs to the FAD-binding oxidoreductase/transferase type 4 family.</text>
</comment>
<dbReference type="PANTHER" id="PTHR46568">
    <property type="entry name" value="ALKYLDIHYDROXYACETONEPHOSPHATE SYNTHASE, PEROXISOMAL"/>
    <property type="match status" value="1"/>
</dbReference>
<proteinExistence type="inferred from homology"/>
<dbReference type="InterPro" id="IPR016166">
    <property type="entry name" value="FAD-bd_PCMH"/>
</dbReference>
<dbReference type="Gene3D" id="1.10.45.10">
    <property type="entry name" value="Vanillyl-alcohol Oxidase, Chain A, domain 4"/>
    <property type="match status" value="1"/>
</dbReference>
<dbReference type="eggNOG" id="COG0277">
    <property type="taxonomic scope" value="Bacteria"/>
</dbReference>
<keyword evidence="8" id="KW-0808">Transferase</keyword>
<reference evidence="8 9" key="2">
    <citation type="journal article" date="2013" name="PLoS ONE">
        <title>INDIGO - INtegrated Data Warehouse of MIcrobial GenOmes with Examples from the Red Sea Extremophiles.</title>
        <authorList>
            <person name="Alam I."/>
            <person name="Antunes A."/>
            <person name="Kamau A.A."/>
            <person name="Ba Alawi W."/>
            <person name="Kalkatawi M."/>
            <person name="Stingl U."/>
            <person name="Bajic V.B."/>
        </authorList>
    </citation>
    <scope>NUCLEOTIDE SEQUENCE [LARGE SCALE GENOMIC DNA]</scope>
    <source>
        <strain evidence="8 9">E1L3A</strain>
    </source>
</reference>
<dbReference type="Gene3D" id="3.30.465.10">
    <property type="match status" value="1"/>
</dbReference>
<reference evidence="8 9" key="1">
    <citation type="journal article" date="2011" name="J. Bacteriol.">
        <title>Genome sequence of Salinisphaera shabanensis, a gammaproteobacterium from the harsh, variable environment of the brine-seawater interface of the Shaban Deep in the Red Sea.</title>
        <authorList>
            <person name="Antunes A."/>
            <person name="Alam I."/>
            <person name="Bajic V.B."/>
            <person name="Stingl U."/>
        </authorList>
    </citation>
    <scope>NUCLEOTIDE SEQUENCE [LARGE SCALE GENOMIC DNA]</scope>
    <source>
        <strain evidence="8 9">E1L3A</strain>
    </source>
</reference>
<dbReference type="PROSITE" id="PS51387">
    <property type="entry name" value="FAD_PCMH"/>
    <property type="match status" value="1"/>
</dbReference>
<feature type="active site" description="Proton donor/acceptor" evidence="4">
    <location>
        <position position="458"/>
    </location>
</feature>
<dbReference type="InterPro" id="IPR025650">
    <property type="entry name" value="Alkyl-DHAP_Synthase"/>
</dbReference>
<dbReference type="InterPro" id="IPR036318">
    <property type="entry name" value="FAD-bd_PCMH-like_sf"/>
</dbReference>
<dbReference type="GO" id="GO:0071949">
    <property type="term" value="F:FAD binding"/>
    <property type="evidence" value="ECO:0007669"/>
    <property type="project" value="InterPro"/>
</dbReference>
<evidence type="ECO:0000259" key="7">
    <source>
        <dbReference type="PROSITE" id="PS51387"/>
    </source>
</evidence>
<dbReference type="Pfam" id="PF02913">
    <property type="entry name" value="FAD-oxidase_C"/>
    <property type="match status" value="1"/>
</dbReference>
<evidence type="ECO:0000256" key="1">
    <source>
        <dbReference type="ARBA" id="ARBA00008000"/>
    </source>
</evidence>
<dbReference type="InterPro" id="IPR016171">
    <property type="entry name" value="Vanillyl_alc_oxidase_C-sub2"/>
</dbReference>
<dbReference type="GO" id="GO:0008609">
    <property type="term" value="F:alkylglycerone-phosphate synthase activity"/>
    <property type="evidence" value="ECO:0007669"/>
    <property type="project" value="UniProtKB-EC"/>
</dbReference>
<dbReference type="InterPro" id="IPR004113">
    <property type="entry name" value="FAD-bd_oxidored_4_C"/>
</dbReference>
<feature type="domain" description="FAD-binding PCMH-type" evidence="7">
    <location>
        <begin position="94"/>
        <end position="274"/>
    </location>
</feature>
<feature type="binding site" evidence="6">
    <location>
        <begin position="258"/>
        <end position="264"/>
    </location>
    <ligand>
        <name>FAD</name>
        <dbReference type="ChEBI" id="CHEBI:57692"/>
    </ligand>
</feature>
<keyword evidence="3 6" id="KW-0274">FAD</keyword>
<comment type="cofactor">
    <cofactor evidence="6">
        <name>FAD</name>
        <dbReference type="ChEBI" id="CHEBI:57692"/>
    </cofactor>
</comment>